<gene>
    <name evidence="2" type="ORF">CA2015_4197</name>
</gene>
<dbReference type="InterPro" id="IPR012338">
    <property type="entry name" value="Beta-lactam/transpept-like"/>
</dbReference>
<dbReference type="PANTHER" id="PTHR46825:SF9">
    <property type="entry name" value="BETA-LACTAMASE-RELATED DOMAIN-CONTAINING PROTEIN"/>
    <property type="match status" value="1"/>
</dbReference>
<reference evidence="2 3" key="1">
    <citation type="submission" date="2015-07" db="EMBL/GenBank/DDBJ databases">
        <authorList>
            <person name="Kim K.M."/>
        </authorList>
    </citation>
    <scope>NUCLEOTIDE SEQUENCE [LARGE SCALE GENOMIC DNA]</scope>
    <source>
        <strain evidence="2 3">KCTC 12363</strain>
    </source>
</reference>
<dbReference type="EMBL" id="CP012040">
    <property type="protein sequence ID" value="AKP53546.1"/>
    <property type="molecule type" value="Genomic_DNA"/>
</dbReference>
<keyword evidence="3" id="KW-1185">Reference proteome</keyword>
<organism evidence="2 3">
    <name type="scientific">Cyclobacterium amurskyense</name>
    <dbReference type="NCBI Taxonomy" id="320787"/>
    <lineage>
        <taxon>Bacteria</taxon>
        <taxon>Pseudomonadati</taxon>
        <taxon>Bacteroidota</taxon>
        <taxon>Cytophagia</taxon>
        <taxon>Cytophagales</taxon>
        <taxon>Cyclobacteriaceae</taxon>
        <taxon>Cyclobacterium</taxon>
    </lineage>
</organism>
<dbReference type="InterPro" id="IPR050491">
    <property type="entry name" value="AmpC-like"/>
</dbReference>
<accession>A0A0H4PGB9</accession>
<feature type="domain" description="Beta-lactamase-related" evidence="1">
    <location>
        <begin position="95"/>
        <end position="390"/>
    </location>
</feature>
<dbReference type="Proteomes" id="UP000036520">
    <property type="component" value="Chromosome"/>
</dbReference>
<dbReference type="AlphaFoldDB" id="A0A0H4PGB9"/>
<proteinExistence type="predicted"/>
<dbReference type="Pfam" id="PF00144">
    <property type="entry name" value="Beta-lactamase"/>
    <property type="match status" value="1"/>
</dbReference>
<evidence type="ECO:0000313" key="2">
    <source>
        <dbReference type="EMBL" id="AKP53546.1"/>
    </source>
</evidence>
<dbReference type="Gene3D" id="3.40.710.10">
    <property type="entry name" value="DD-peptidase/beta-lactamase superfamily"/>
    <property type="match status" value="1"/>
</dbReference>
<dbReference type="PANTHER" id="PTHR46825">
    <property type="entry name" value="D-ALANYL-D-ALANINE-CARBOXYPEPTIDASE/ENDOPEPTIDASE AMPH"/>
    <property type="match status" value="1"/>
</dbReference>
<dbReference type="STRING" id="320787.CA2015_4197"/>
<name>A0A0H4PGB9_9BACT</name>
<sequence>MRDFTGRDIQNDIPSSGEDLCSVQNQKKMKKLATILIYLTSAIALLAQENQDKVIQRIDRLLEKELKKENVHNVFLSLYSPTDDFEWHMAKGTFKDGREVSIQNPFYTASIGKTFTATAIGILVDQGKISFEDPIAKYLTTELMEGLHIMDGVDYGNSIKVSHLLQHTSGIPDYLEEPIDGSPSMLDLILTEPNRFWEPEALISFSKDHFKPTFAPGTDYYYTDTEYVLLGLIIEKIGAMKLHEFFLKHIFTPLQMDHTYLNLRSKPIQPTAQMAEMYAGTHEISTIKSLSADWAGGAIVSTGKDLIRFQKALREGDLLSAETFKEMQKWVKETKGMSYGYGLRKISFKQLFPIFPNWEVIGHSGMNGTSMYYCPDLNMYLVGTLNQLEASKEAVMLMVKVLMECKKR</sequence>
<dbReference type="InterPro" id="IPR001466">
    <property type="entry name" value="Beta-lactam-related"/>
</dbReference>
<evidence type="ECO:0000313" key="3">
    <source>
        <dbReference type="Proteomes" id="UP000036520"/>
    </source>
</evidence>
<dbReference type="SUPFAM" id="SSF56601">
    <property type="entry name" value="beta-lactamase/transpeptidase-like"/>
    <property type="match status" value="1"/>
</dbReference>
<evidence type="ECO:0000259" key="1">
    <source>
        <dbReference type="Pfam" id="PF00144"/>
    </source>
</evidence>
<dbReference type="KEGG" id="camu:CA2015_4197"/>
<protein>
    <submittedName>
        <fullName evidence="2">Beta-lactamase</fullName>
    </submittedName>
</protein>